<comment type="caution">
    <text evidence="2">The sequence shown here is derived from an EMBL/GenBank/DDBJ whole genome shotgun (WGS) entry which is preliminary data.</text>
</comment>
<dbReference type="InterPro" id="IPR007831">
    <property type="entry name" value="T2SS_GspE_N"/>
</dbReference>
<reference evidence="2 3" key="1">
    <citation type="submission" date="2020-08" db="EMBL/GenBank/DDBJ databases">
        <title>Genomic Encyclopedia of Type Strains, Phase IV (KMG-IV): sequencing the most valuable type-strain genomes for metagenomic binning, comparative biology and taxonomic classification.</title>
        <authorList>
            <person name="Goeker M."/>
        </authorList>
    </citation>
    <scope>NUCLEOTIDE SEQUENCE [LARGE SCALE GENOMIC DNA]</scope>
    <source>
        <strain evidence="2 3">DSM 101791</strain>
    </source>
</reference>
<keyword evidence="3" id="KW-1185">Reference proteome</keyword>
<dbReference type="AlphaFoldDB" id="A0A7W8LQ20"/>
<dbReference type="Pfam" id="PF05157">
    <property type="entry name" value="MshEN"/>
    <property type="match status" value="1"/>
</dbReference>
<dbReference type="RefSeq" id="WP_184027712.1">
    <property type="nucleotide sequence ID" value="NZ_JACHFN010000005.1"/>
</dbReference>
<dbReference type="InterPro" id="IPR037257">
    <property type="entry name" value="T2SS_E_N_sf"/>
</dbReference>
<name>A0A7W8LQ20_9DEIO</name>
<dbReference type="SUPFAM" id="SSF160246">
    <property type="entry name" value="EspE N-terminal domain-like"/>
    <property type="match status" value="2"/>
</dbReference>
<sequence>MSFDLQTLQARGLLSGAQVAAALSVQERRGGTFLGAVAELLGDQAGQVWQQFARDLNWPFYPDHKALKSLEGHLIDHRTALRLGVLPHRRQHLSLHVLTHDPELRVKDLHELGSFITLELVTPDVYRRVSALIYPRLPYERFDESEALAIATGRGARLFAGGSIADWRGRRLITETQAAEAQAILNGFEYVDPEISPPDPSTLSLVDWDTLVTLRVYPYRLVGTHLQVLMSESNDMTLRTLEFSAQRRIVPVMTAQASLDLLLSANAETGSTITALADMISALGPLPTQPEPSVASE</sequence>
<proteinExistence type="predicted"/>
<evidence type="ECO:0000313" key="3">
    <source>
        <dbReference type="Proteomes" id="UP000525389"/>
    </source>
</evidence>
<accession>A0A7W8LQ20</accession>
<organism evidence="2 3">
    <name type="scientific">Deinococcus budaensis</name>
    <dbReference type="NCBI Taxonomy" id="1665626"/>
    <lineage>
        <taxon>Bacteria</taxon>
        <taxon>Thermotogati</taxon>
        <taxon>Deinococcota</taxon>
        <taxon>Deinococci</taxon>
        <taxon>Deinococcales</taxon>
        <taxon>Deinococcaceae</taxon>
        <taxon>Deinococcus</taxon>
    </lineage>
</organism>
<protein>
    <recommendedName>
        <fullName evidence="1">Type II secretion system protein GspE N-terminal domain-containing protein</fullName>
    </recommendedName>
</protein>
<dbReference type="EMBL" id="JACHFN010000005">
    <property type="protein sequence ID" value="MBB5234187.1"/>
    <property type="molecule type" value="Genomic_DNA"/>
</dbReference>
<feature type="domain" description="Type II secretion system protein GspE N-terminal" evidence="1">
    <location>
        <begin position="187"/>
        <end position="265"/>
    </location>
</feature>
<evidence type="ECO:0000313" key="2">
    <source>
        <dbReference type="EMBL" id="MBB5234187.1"/>
    </source>
</evidence>
<evidence type="ECO:0000259" key="1">
    <source>
        <dbReference type="Pfam" id="PF05157"/>
    </source>
</evidence>
<gene>
    <name evidence="2" type="ORF">HNQ09_001625</name>
</gene>
<dbReference type="Proteomes" id="UP000525389">
    <property type="component" value="Unassembled WGS sequence"/>
</dbReference>